<proteinExistence type="predicted"/>
<feature type="domain" description="AB hydrolase-1" evidence="1">
    <location>
        <begin position="45"/>
        <end position="296"/>
    </location>
</feature>
<gene>
    <name evidence="2" type="ORF">MHIP_16910</name>
</gene>
<dbReference type="GO" id="GO:0016787">
    <property type="term" value="F:hydrolase activity"/>
    <property type="evidence" value="ECO:0007669"/>
    <property type="project" value="UniProtKB-KW"/>
</dbReference>
<dbReference type="PANTHER" id="PTHR43433">
    <property type="entry name" value="HYDROLASE, ALPHA/BETA FOLD FAMILY PROTEIN"/>
    <property type="match status" value="1"/>
</dbReference>
<dbReference type="EMBL" id="BLLB01000002">
    <property type="protein sequence ID" value="GFH01208.1"/>
    <property type="molecule type" value="Genomic_DNA"/>
</dbReference>
<keyword evidence="3" id="KW-1185">Reference proteome</keyword>
<name>A0A7I9ZKP8_9MYCO</name>
<evidence type="ECO:0000313" key="3">
    <source>
        <dbReference type="Proteomes" id="UP000465304"/>
    </source>
</evidence>
<dbReference type="AlphaFoldDB" id="A0A7I9ZKP8"/>
<dbReference type="InterPro" id="IPR050471">
    <property type="entry name" value="AB_hydrolase"/>
</dbReference>
<dbReference type="InterPro" id="IPR029058">
    <property type="entry name" value="AB_hydrolase_fold"/>
</dbReference>
<accession>A0A7I9ZKP8</accession>
<organism evidence="2 3">
    <name type="scientific">Mycolicibacterium hippocampi</name>
    <dbReference type="NCBI Taxonomy" id="659824"/>
    <lineage>
        <taxon>Bacteria</taxon>
        <taxon>Bacillati</taxon>
        <taxon>Actinomycetota</taxon>
        <taxon>Actinomycetes</taxon>
        <taxon>Mycobacteriales</taxon>
        <taxon>Mycobacteriaceae</taxon>
        <taxon>Mycolicibacterium</taxon>
    </lineage>
</organism>
<sequence length="346" mass="36281">MVSLTNPWRYPPGVPRCEPPRAEGRFFLPGGRRLGYAEFGDPNGPVVLWFHGTPGGRRQLPIVGRRAAERLGLRVVLVERSGSGLSDPHCYDRIGDWAADMAHVADLLGAGQLGIVGLSGGGPFALACAGRPELAERVAAVAILGGVTPSVGPDATCSGAIELARRFAPVMAALRKPLAAVTAGMLVPVIPLAHLAYQGLSAAMPDGDKEVFANPEIEAMFIDDIVHAANGGFQALLDDARMFGRDWGFRLADVTAPVRWWHGDADSIIGLADAQAAAEHLPNVELLLMPDESHLGGFAKADDVLSFMHQNLTGSVDLGGDGDPVAATGLGLVHRRVGGGDHLTEV</sequence>
<evidence type="ECO:0000313" key="2">
    <source>
        <dbReference type="EMBL" id="GFH01208.1"/>
    </source>
</evidence>
<dbReference type="Pfam" id="PF00561">
    <property type="entry name" value="Abhydrolase_1"/>
    <property type="match status" value="1"/>
</dbReference>
<evidence type="ECO:0000259" key="1">
    <source>
        <dbReference type="Pfam" id="PF00561"/>
    </source>
</evidence>
<dbReference type="SUPFAM" id="SSF53474">
    <property type="entry name" value="alpha/beta-Hydrolases"/>
    <property type="match status" value="1"/>
</dbReference>
<comment type="caution">
    <text evidence="2">The sequence shown here is derived from an EMBL/GenBank/DDBJ whole genome shotgun (WGS) entry which is preliminary data.</text>
</comment>
<dbReference type="InterPro" id="IPR000073">
    <property type="entry name" value="AB_hydrolase_1"/>
</dbReference>
<dbReference type="PANTHER" id="PTHR43433:SF10">
    <property type="entry name" value="AB HYDROLASE-1 DOMAIN-CONTAINING PROTEIN"/>
    <property type="match status" value="1"/>
</dbReference>
<reference evidence="2 3" key="1">
    <citation type="journal article" date="2019" name="Emerg. Microbes Infect.">
        <title>Comprehensive subspecies identification of 175 nontuberculous mycobacteria species based on 7547 genomic profiles.</title>
        <authorList>
            <person name="Matsumoto Y."/>
            <person name="Kinjo T."/>
            <person name="Motooka D."/>
            <person name="Nabeya D."/>
            <person name="Jung N."/>
            <person name="Uechi K."/>
            <person name="Horii T."/>
            <person name="Iida T."/>
            <person name="Fujita J."/>
            <person name="Nakamura S."/>
        </authorList>
    </citation>
    <scope>NUCLEOTIDE SEQUENCE [LARGE SCALE GENOMIC DNA]</scope>
    <source>
        <strain evidence="2 3">JCM 30996</strain>
    </source>
</reference>
<dbReference type="Proteomes" id="UP000465304">
    <property type="component" value="Unassembled WGS sequence"/>
</dbReference>
<dbReference type="Gene3D" id="3.40.50.1820">
    <property type="entry name" value="alpha/beta hydrolase"/>
    <property type="match status" value="1"/>
</dbReference>
<protein>
    <submittedName>
        <fullName evidence="2">Alpha/beta hydrolase</fullName>
    </submittedName>
</protein>
<keyword evidence="2" id="KW-0378">Hydrolase</keyword>